<feature type="compositionally biased region" description="Polar residues" evidence="1">
    <location>
        <begin position="140"/>
        <end position="149"/>
    </location>
</feature>
<dbReference type="EMBL" id="MU006776">
    <property type="protein sequence ID" value="KAF2646678.1"/>
    <property type="molecule type" value="Genomic_DNA"/>
</dbReference>
<feature type="compositionally biased region" description="Acidic residues" evidence="1">
    <location>
        <begin position="175"/>
        <end position="193"/>
    </location>
</feature>
<feature type="region of interest" description="Disordered" evidence="1">
    <location>
        <begin position="1"/>
        <end position="25"/>
    </location>
</feature>
<feature type="compositionally biased region" description="Basic and acidic residues" evidence="1">
    <location>
        <begin position="8"/>
        <end position="18"/>
    </location>
</feature>
<feature type="compositionally biased region" description="Polar residues" evidence="1">
    <location>
        <begin position="672"/>
        <end position="686"/>
    </location>
</feature>
<feature type="compositionally biased region" description="Acidic residues" evidence="1">
    <location>
        <begin position="640"/>
        <end position="649"/>
    </location>
</feature>
<feature type="region of interest" description="Disordered" evidence="1">
    <location>
        <begin position="518"/>
        <end position="538"/>
    </location>
</feature>
<feature type="compositionally biased region" description="Basic and acidic residues" evidence="1">
    <location>
        <begin position="79"/>
        <end position="92"/>
    </location>
</feature>
<feature type="compositionally biased region" description="Polar residues" evidence="1">
    <location>
        <begin position="819"/>
        <end position="828"/>
    </location>
</feature>
<reference evidence="2" key="1">
    <citation type="journal article" date="2020" name="Stud. Mycol.">
        <title>101 Dothideomycetes genomes: a test case for predicting lifestyles and emergence of pathogens.</title>
        <authorList>
            <person name="Haridas S."/>
            <person name="Albert R."/>
            <person name="Binder M."/>
            <person name="Bloem J."/>
            <person name="Labutti K."/>
            <person name="Salamov A."/>
            <person name="Andreopoulos B."/>
            <person name="Baker S."/>
            <person name="Barry K."/>
            <person name="Bills G."/>
            <person name="Bluhm B."/>
            <person name="Cannon C."/>
            <person name="Castanera R."/>
            <person name="Culley D."/>
            <person name="Daum C."/>
            <person name="Ezra D."/>
            <person name="Gonzalez J."/>
            <person name="Henrissat B."/>
            <person name="Kuo A."/>
            <person name="Liang C."/>
            <person name="Lipzen A."/>
            <person name="Lutzoni F."/>
            <person name="Magnuson J."/>
            <person name="Mondo S."/>
            <person name="Nolan M."/>
            <person name="Ohm R."/>
            <person name="Pangilinan J."/>
            <person name="Park H.-J."/>
            <person name="Ramirez L."/>
            <person name="Alfaro M."/>
            <person name="Sun H."/>
            <person name="Tritt A."/>
            <person name="Yoshinaga Y."/>
            <person name="Zwiers L.-H."/>
            <person name="Turgeon B."/>
            <person name="Goodwin S."/>
            <person name="Spatafora J."/>
            <person name="Crous P."/>
            <person name="Grigoriev I."/>
        </authorList>
    </citation>
    <scope>NUCLEOTIDE SEQUENCE</scope>
    <source>
        <strain evidence="2">CBS 473.64</strain>
    </source>
</reference>
<feature type="compositionally biased region" description="Basic and acidic residues" evidence="1">
    <location>
        <begin position="194"/>
        <end position="205"/>
    </location>
</feature>
<feature type="compositionally biased region" description="Basic and acidic residues" evidence="1">
    <location>
        <begin position="130"/>
        <end position="139"/>
    </location>
</feature>
<protein>
    <submittedName>
        <fullName evidence="2">Uncharacterized protein</fullName>
    </submittedName>
</protein>
<keyword evidence="3" id="KW-1185">Reference proteome</keyword>
<feature type="compositionally biased region" description="Low complexity" evidence="1">
    <location>
        <begin position="687"/>
        <end position="702"/>
    </location>
</feature>
<evidence type="ECO:0000256" key="1">
    <source>
        <dbReference type="SAM" id="MobiDB-lite"/>
    </source>
</evidence>
<accession>A0A6A6SJW1</accession>
<feature type="region of interest" description="Disordered" evidence="1">
    <location>
        <begin position="552"/>
        <end position="707"/>
    </location>
</feature>
<sequence length="920" mass="99717">MDWSDPWAADHDPDDLHAPARPTPAVTSASAKANTLFALNNVWDSPWGRSTEDVGYGGWASEVGTTARVGDIVGKEAVWDDLPDVKDDDDKNAWGVIEDVEEHKKSETSDSATTIQPDDAPAHSPVESAHVLHPDDDLSTRPSISPSDVSHNEGPAESPRTSFEEERAAGKAPAAEEEQTTTGEAVEDEEDVEEQSKPAETEEGRITPAREAGGDEEETEKPKPAEAEEEPTTPAGEPGGNEEETAERPKPAEAKEECTTPAEEAGGGDEEETAERPKPAEAEEEPTTPEEAGGDEEETEEKPKLAETEEADEFGDFEEDVVPKTAEGQLKVEPVGQLPLSPGWGAVQVDQNVDKDVDEKNLDTHSAAPVPSTVVPYVFDSKLLSELFPTPKATEELDKVPDDPIHCTSETRKAWYRLTRKQTMREYKSGLDDNYIRVTWKTSQVRSEANKVVSRWATEDRMAGRGPGARASFYWDTPVPKDQKTVFHPRHKPTAVPNPFGQSVQPLKTDAPAAFGWSSSATGADPWKDDATSTRSIPSPVIPKHIAVAKLQRQEGRGGSVDLTPRPQEPASHKRNAYSVDALNKPTPSISPILPPPPPSSRLSMNSMNDEANPWATLNALDTSTPPKPEPIVPKNEAAFENDDDDWGEMVESPAITTTQTPLPDSFFSEPPTRNNTISTPATTPKSVRSSPSPSRVTATSSKQASPIVRLRSTISPTSALFNLNGFVPTGVEEGLIGPGILKPRSASAESTSEKSSTPPRPVAQLDEVLQKGNKMGFESPKTKPQKETSVIEHDFSAFESSLPTPNPSSRNSLPPPAQTSSTLSSWADTADFSIFESPAPTPKAAARPPQQRYSAGPWSLFDTPAPEPFTRPPPRPITPPQIQPLTSATNSAQRRKMEEDGLIREIVNGLPDLRYMLRR</sequence>
<evidence type="ECO:0000313" key="3">
    <source>
        <dbReference type="Proteomes" id="UP000799753"/>
    </source>
</evidence>
<dbReference type="OrthoDB" id="3941134at2759"/>
<dbReference type="AlphaFoldDB" id="A0A6A6SJW1"/>
<dbReference type="Proteomes" id="UP000799753">
    <property type="component" value="Unassembled WGS sequence"/>
</dbReference>
<feature type="compositionally biased region" description="Acidic residues" evidence="1">
    <location>
        <begin position="308"/>
        <end position="320"/>
    </location>
</feature>
<feature type="compositionally biased region" description="Acidic residues" evidence="1">
    <location>
        <begin position="282"/>
        <end position="300"/>
    </location>
</feature>
<gene>
    <name evidence="2" type="ORF">P280DRAFT_464871</name>
</gene>
<organism evidence="2 3">
    <name type="scientific">Massarina eburnea CBS 473.64</name>
    <dbReference type="NCBI Taxonomy" id="1395130"/>
    <lineage>
        <taxon>Eukaryota</taxon>
        <taxon>Fungi</taxon>
        <taxon>Dikarya</taxon>
        <taxon>Ascomycota</taxon>
        <taxon>Pezizomycotina</taxon>
        <taxon>Dothideomycetes</taxon>
        <taxon>Pleosporomycetidae</taxon>
        <taxon>Pleosporales</taxon>
        <taxon>Massarineae</taxon>
        <taxon>Massarinaceae</taxon>
        <taxon>Massarina</taxon>
    </lineage>
</organism>
<evidence type="ECO:0000313" key="2">
    <source>
        <dbReference type="EMBL" id="KAF2646678.1"/>
    </source>
</evidence>
<name>A0A6A6SJW1_9PLEO</name>
<feature type="compositionally biased region" description="Basic and acidic residues" evidence="1">
    <location>
        <begin position="246"/>
        <end position="258"/>
    </location>
</feature>
<feature type="region of interest" description="Disordered" evidence="1">
    <location>
        <begin position="79"/>
        <end position="343"/>
    </location>
</feature>
<feature type="compositionally biased region" description="Low complexity" evidence="1">
    <location>
        <begin position="801"/>
        <end position="813"/>
    </location>
</feature>
<feature type="compositionally biased region" description="Low complexity" evidence="1">
    <location>
        <begin position="745"/>
        <end position="758"/>
    </location>
</feature>
<feature type="compositionally biased region" description="Pro residues" evidence="1">
    <location>
        <begin position="866"/>
        <end position="883"/>
    </location>
</feature>
<feature type="region of interest" description="Disordered" evidence="1">
    <location>
        <begin position="743"/>
        <end position="898"/>
    </location>
</feature>
<proteinExistence type="predicted"/>
<feature type="compositionally biased region" description="Basic and acidic residues" evidence="1">
    <location>
        <begin position="781"/>
        <end position="797"/>
    </location>
</feature>